<dbReference type="AlphaFoldDB" id="A0A2P2E4B5"/>
<reference evidence="7 8" key="1">
    <citation type="submission" date="2018-02" db="EMBL/GenBank/DDBJ databases">
        <title>Novel Leptospira species isolated from soil and water in Japan.</title>
        <authorList>
            <person name="Nakao R."/>
            <person name="Masuzawa T."/>
        </authorList>
    </citation>
    <scope>NUCLEOTIDE SEQUENCE [LARGE SCALE GENOMIC DNA]</scope>
    <source>
        <strain evidence="7 8">YH101</strain>
    </source>
</reference>
<dbReference type="Pfam" id="PF26002">
    <property type="entry name" value="Beta-barrel_AprE"/>
    <property type="match status" value="1"/>
</dbReference>
<dbReference type="Gene3D" id="2.40.50.100">
    <property type="match status" value="1"/>
</dbReference>
<protein>
    <submittedName>
        <fullName evidence="7">Efflux pump protein</fullName>
    </submittedName>
</protein>
<organism evidence="7 8">
    <name type="scientific">Leptospira ryugenii</name>
    <dbReference type="NCBI Taxonomy" id="1917863"/>
    <lineage>
        <taxon>Bacteria</taxon>
        <taxon>Pseudomonadati</taxon>
        <taxon>Spirochaetota</taxon>
        <taxon>Spirochaetia</taxon>
        <taxon>Leptospirales</taxon>
        <taxon>Leptospiraceae</taxon>
        <taxon>Leptospira</taxon>
    </lineage>
</organism>
<dbReference type="PANTHER" id="PTHR30386">
    <property type="entry name" value="MEMBRANE FUSION SUBUNIT OF EMRAB-TOLC MULTIDRUG EFFLUX PUMP"/>
    <property type="match status" value="1"/>
</dbReference>
<keyword evidence="4 5" id="KW-0472">Membrane</keyword>
<evidence type="ECO:0000259" key="6">
    <source>
        <dbReference type="Pfam" id="PF26002"/>
    </source>
</evidence>
<dbReference type="InterPro" id="IPR058982">
    <property type="entry name" value="Beta-barrel_AprE"/>
</dbReference>
<accession>A0A2P2E4B5</accession>
<comment type="subcellular location">
    <subcellularLocation>
        <location evidence="1">Membrane</location>
        <topology evidence="1">Single-pass membrane protein</topology>
    </subcellularLocation>
</comment>
<dbReference type="OrthoDB" id="9810980at2"/>
<dbReference type="Gene3D" id="2.40.30.170">
    <property type="match status" value="1"/>
</dbReference>
<evidence type="ECO:0000313" key="7">
    <source>
        <dbReference type="EMBL" id="GBF51696.1"/>
    </source>
</evidence>
<evidence type="ECO:0000313" key="8">
    <source>
        <dbReference type="Proteomes" id="UP000245133"/>
    </source>
</evidence>
<dbReference type="EMBL" id="BFBB01000008">
    <property type="protein sequence ID" value="GBF51696.1"/>
    <property type="molecule type" value="Genomic_DNA"/>
</dbReference>
<feature type="domain" description="AprE-like beta-barrel" evidence="6">
    <location>
        <begin position="271"/>
        <end position="350"/>
    </location>
</feature>
<evidence type="ECO:0000256" key="1">
    <source>
        <dbReference type="ARBA" id="ARBA00004167"/>
    </source>
</evidence>
<dbReference type="InterPro" id="IPR050739">
    <property type="entry name" value="MFP"/>
</dbReference>
<dbReference type="PANTHER" id="PTHR30386:SF26">
    <property type="entry name" value="TRANSPORT PROTEIN COMB"/>
    <property type="match status" value="1"/>
</dbReference>
<keyword evidence="8" id="KW-1185">Reference proteome</keyword>
<dbReference type="SUPFAM" id="SSF51230">
    <property type="entry name" value="Single hybrid motif"/>
    <property type="match status" value="1"/>
</dbReference>
<name>A0A2P2E4B5_9LEPT</name>
<dbReference type="RefSeq" id="WP_108978005.1">
    <property type="nucleotide sequence ID" value="NZ_BFBB01000008.1"/>
</dbReference>
<gene>
    <name evidence="7" type="ORF">LPTSP4_32340</name>
</gene>
<keyword evidence="3 5" id="KW-1133">Transmembrane helix</keyword>
<proteinExistence type="predicted"/>
<dbReference type="GO" id="GO:0016020">
    <property type="term" value="C:membrane"/>
    <property type="evidence" value="ECO:0007669"/>
    <property type="project" value="UniProtKB-SubCell"/>
</dbReference>
<feature type="transmembrane region" description="Helical" evidence="5">
    <location>
        <begin position="40"/>
        <end position="58"/>
    </location>
</feature>
<comment type="caution">
    <text evidence="7">The sequence shown here is derived from an EMBL/GenBank/DDBJ whole genome shotgun (WGS) entry which is preliminary data.</text>
</comment>
<evidence type="ECO:0000256" key="2">
    <source>
        <dbReference type="ARBA" id="ARBA00022692"/>
    </source>
</evidence>
<evidence type="ECO:0000256" key="3">
    <source>
        <dbReference type="ARBA" id="ARBA00022989"/>
    </source>
</evidence>
<evidence type="ECO:0000256" key="4">
    <source>
        <dbReference type="ARBA" id="ARBA00023136"/>
    </source>
</evidence>
<keyword evidence="2 5" id="KW-0812">Transmembrane</keyword>
<dbReference type="InterPro" id="IPR011053">
    <property type="entry name" value="Single_hybrid_motif"/>
</dbReference>
<sequence length="366" mass="41671">MKLNKFKAVRQSESNWETLHSSTYFDELLRHPAPNWNQRGILLICGFLFVSAIFVIFAKIDIIVPAFGTLRPKGNYFVVEALETGTVTNIYAKPGDFLKKGDPLVELEFSEQQIELTKDANNLQYEEVRLRRLYQNKREAEKILRNLDYNLENNSGSELSGNLLNKFVPLKKSYMDFKNGVGAKFLYDQSLLEFNEEYTNLKDEILLSQNTISSLRGDTKIKKERVDNAILRMPFSGFVGAIMVNNIGQNVTRGQTVAELIEENQLLEAFVEVNNKDIGGIKVGMNAIIKVKAFNQNEFGVLDGKIEQIVPNVKEKETFSVVLSIADQAVHRKEEDFSLIPGLKVEADIIVDRKRIIQAILMRGWE</sequence>
<dbReference type="Proteomes" id="UP000245133">
    <property type="component" value="Unassembled WGS sequence"/>
</dbReference>
<evidence type="ECO:0000256" key="5">
    <source>
        <dbReference type="SAM" id="Phobius"/>
    </source>
</evidence>